<dbReference type="EnsemblPlants" id="MELO3C021660.2.1">
    <property type="protein sequence ID" value="MELO3C021660.2.1"/>
    <property type="gene ID" value="MELO3C021660.2"/>
</dbReference>
<proteinExistence type="predicted"/>
<feature type="region of interest" description="Disordered" evidence="1">
    <location>
        <begin position="92"/>
        <end position="138"/>
    </location>
</feature>
<sequence>MNLINPTTCFANQNEIGEGKHYRIHNFSLNKYWFRWLQGGVARDGLAWEAAWHTWLKKTENQLGLGARLVEERRCGWVSSDDTRERPMMQLMGFNDGDKRDEKENRAAASDMIRISKAAKRPSRRQERNSSDWVRGMGSTDRILTTDGLETLHEGDGRC</sequence>
<organism evidence="2">
    <name type="scientific">Cucumis melo</name>
    <name type="common">Muskmelon</name>
    <dbReference type="NCBI Taxonomy" id="3656"/>
    <lineage>
        <taxon>Eukaryota</taxon>
        <taxon>Viridiplantae</taxon>
        <taxon>Streptophyta</taxon>
        <taxon>Embryophyta</taxon>
        <taxon>Tracheophyta</taxon>
        <taxon>Spermatophyta</taxon>
        <taxon>Magnoliopsida</taxon>
        <taxon>eudicotyledons</taxon>
        <taxon>Gunneridae</taxon>
        <taxon>Pentapetalae</taxon>
        <taxon>rosids</taxon>
        <taxon>fabids</taxon>
        <taxon>Cucurbitales</taxon>
        <taxon>Cucurbitaceae</taxon>
        <taxon>Benincaseae</taxon>
        <taxon>Cucumis</taxon>
    </lineage>
</organism>
<accession>A0A9I9DNS7</accession>
<reference evidence="2" key="1">
    <citation type="submission" date="2023-03" db="UniProtKB">
        <authorList>
            <consortium name="EnsemblPlants"/>
        </authorList>
    </citation>
    <scope>IDENTIFICATION</scope>
</reference>
<evidence type="ECO:0000313" key="2">
    <source>
        <dbReference type="EnsemblPlants" id="MELO3C021660.2.1"/>
    </source>
</evidence>
<dbReference type="Gramene" id="MELO3C021660.2.1">
    <property type="protein sequence ID" value="MELO3C021660.2.1"/>
    <property type="gene ID" value="MELO3C021660.2"/>
</dbReference>
<dbReference type="AlphaFoldDB" id="A0A9I9DNS7"/>
<name>A0A9I9DNS7_CUCME</name>
<protein>
    <submittedName>
        <fullName evidence="2">Uncharacterized protein</fullName>
    </submittedName>
</protein>
<feature type="compositionally biased region" description="Basic and acidic residues" evidence="1">
    <location>
        <begin position="96"/>
        <end position="106"/>
    </location>
</feature>
<evidence type="ECO:0000256" key="1">
    <source>
        <dbReference type="SAM" id="MobiDB-lite"/>
    </source>
</evidence>